<dbReference type="Proteomes" id="UP001139035">
    <property type="component" value="Unassembled WGS sequence"/>
</dbReference>
<dbReference type="InterPro" id="IPR003615">
    <property type="entry name" value="HNH_nuc"/>
</dbReference>
<evidence type="ECO:0000313" key="4">
    <source>
        <dbReference type="Proteomes" id="UP001139035"/>
    </source>
</evidence>
<feature type="region of interest" description="Disordered" evidence="1">
    <location>
        <begin position="1"/>
        <end position="24"/>
    </location>
</feature>
<dbReference type="AlphaFoldDB" id="A0A9X1NYR3"/>
<gene>
    <name evidence="3" type="ORF">LZD57_08885</name>
</gene>
<keyword evidence="3" id="KW-0255">Endonuclease</keyword>
<evidence type="ECO:0000256" key="1">
    <source>
        <dbReference type="SAM" id="MobiDB-lite"/>
    </source>
</evidence>
<keyword evidence="3" id="KW-0378">Hydrolase</keyword>
<dbReference type="Pfam" id="PF13391">
    <property type="entry name" value="HNH_2"/>
    <property type="match status" value="1"/>
</dbReference>
<accession>A0A9X1NYR3</accession>
<dbReference type="GO" id="GO:0004519">
    <property type="term" value="F:endonuclease activity"/>
    <property type="evidence" value="ECO:0007669"/>
    <property type="project" value="UniProtKB-KW"/>
</dbReference>
<protein>
    <submittedName>
        <fullName evidence="3">HNH endonuclease</fullName>
    </submittedName>
</protein>
<keyword evidence="3" id="KW-0540">Nuclease</keyword>
<evidence type="ECO:0000259" key="2">
    <source>
        <dbReference type="Pfam" id="PF13391"/>
    </source>
</evidence>
<organism evidence="3 4">
    <name type="scientific">Jiella avicenniae</name>
    <dbReference type="NCBI Taxonomy" id="2907202"/>
    <lineage>
        <taxon>Bacteria</taxon>
        <taxon>Pseudomonadati</taxon>
        <taxon>Pseudomonadota</taxon>
        <taxon>Alphaproteobacteria</taxon>
        <taxon>Hyphomicrobiales</taxon>
        <taxon>Aurantimonadaceae</taxon>
        <taxon>Jiella</taxon>
    </lineage>
</organism>
<dbReference type="RefSeq" id="WP_233719252.1">
    <property type="nucleotide sequence ID" value="NZ_JAJUWU010000007.1"/>
</dbReference>
<keyword evidence="4" id="KW-1185">Reference proteome</keyword>
<dbReference type="EMBL" id="JAJUWU010000007">
    <property type="protein sequence ID" value="MCE7028102.1"/>
    <property type="molecule type" value="Genomic_DNA"/>
</dbReference>
<comment type="caution">
    <text evidence="3">The sequence shown here is derived from an EMBL/GenBank/DDBJ whole genome shotgun (WGS) entry which is preliminary data.</text>
</comment>
<proteinExistence type="predicted"/>
<feature type="domain" description="HNH nuclease" evidence="2">
    <location>
        <begin position="169"/>
        <end position="221"/>
    </location>
</feature>
<sequence length="284" mass="31444">MPQGSAEDAPEALAPPYNLETPPSPAVEYECGDATYRSGFRLPAGREGAWLAYDSADFPGRLWLAAENTHGRFYAALASPGITAEIGWPSVDMAGPGLKRYAFRHLTALMYGLKRVYELGVSLPDTPLDQFRKAAKDLPRTTEAERLVVQRVGQDVFREALMAHWSRRCAVTDVEHPRLLRASHIIPWAECGDEERLDVHNGLLLAAHIDAAFDAHLIGFDEHGKIRFSPRLTETDGTRLGLDPTMRLRRTEPKTTERLARHLERVMAQSEPDGKAAGAAGIIR</sequence>
<evidence type="ECO:0000313" key="3">
    <source>
        <dbReference type="EMBL" id="MCE7028102.1"/>
    </source>
</evidence>
<reference evidence="3" key="1">
    <citation type="submission" date="2022-01" db="EMBL/GenBank/DDBJ databases">
        <title>Jiella avicenniae sp. nov., a novel endophytic bacterium isolated from bark of Avicennia marina.</title>
        <authorList>
            <person name="Tuo L."/>
        </authorList>
    </citation>
    <scope>NUCLEOTIDE SEQUENCE</scope>
    <source>
        <strain evidence="3">CBK1P-4</strain>
    </source>
</reference>
<name>A0A9X1NYR3_9HYPH</name>